<evidence type="ECO:0000313" key="4">
    <source>
        <dbReference type="Proteomes" id="UP000772434"/>
    </source>
</evidence>
<proteinExistence type="predicted"/>
<keyword evidence="2" id="KW-0732">Signal</keyword>
<protein>
    <submittedName>
        <fullName evidence="3">Uncharacterized protein</fullName>
    </submittedName>
</protein>
<evidence type="ECO:0000256" key="2">
    <source>
        <dbReference type="SAM" id="SignalP"/>
    </source>
</evidence>
<dbReference type="Proteomes" id="UP000772434">
    <property type="component" value="Unassembled WGS sequence"/>
</dbReference>
<dbReference type="EMBL" id="JADNRY010000078">
    <property type="protein sequence ID" value="KAF9067076.1"/>
    <property type="molecule type" value="Genomic_DNA"/>
</dbReference>
<feature type="compositionally biased region" description="Low complexity" evidence="1">
    <location>
        <begin position="225"/>
        <end position="247"/>
    </location>
</feature>
<reference evidence="3" key="1">
    <citation type="submission" date="2020-11" db="EMBL/GenBank/DDBJ databases">
        <authorList>
            <consortium name="DOE Joint Genome Institute"/>
            <person name="Ahrendt S."/>
            <person name="Riley R."/>
            <person name="Andreopoulos W."/>
            <person name="Labutti K."/>
            <person name="Pangilinan J."/>
            <person name="Ruiz-Duenas F.J."/>
            <person name="Barrasa J.M."/>
            <person name="Sanchez-Garcia M."/>
            <person name="Camarero S."/>
            <person name="Miyauchi S."/>
            <person name="Serrano A."/>
            <person name="Linde D."/>
            <person name="Babiker R."/>
            <person name="Drula E."/>
            <person name="Ayuso-Fernandez I."/>
            <person name="Pacheco R."/>
            <person name="Padilla G."/>
            <person name="Ferreira P."/>
            <person name="Barriuso J."/>
            <person name="Kellner H."/>
            <person name="Castanera R."/>
            <person name="Alfaro M."/>
            <person name="Ramirez L."/>
            <person name="Pisabarro A.G."/>
            <person name="Kuo A."/>
            <person name="Tritt A."/>
            <person name="Lipzen A."/>
            <person name="He G."/>
            <person name="Yan M."/>
            <person name="Ng V."/>
            <person name="Cullen D."/>
            <person name="Martin F."/>
            <person name="Rosso M.-N."/>
            <person name="Henrissat B."/>
            <person name="Hibbett D."/>
            <person name="Martinez A.T."/>
            <person name="Grigoriev I.V."/>
        </authorList>
    </citation>
    <scope>NUCLEOTIDE SEQUENCE</scope>
    <source>
        <strain evidence="3">AH 40177</strain>
    </source>
</reference>
<feature type="region of interest" description="Disordered" evidence="1">
    <location>
        <begin position="213"/>
        <end position="284"/>
    </location>
</feature>
<accession>A0A9P5PPK2</accession>
<dbReference type="AlphaFoldDB" id="A0A9P5PPK2"/>
<evidence type="ECO:0000256" key="1">
    <source>
        <dbReference type="SAM" id="MobiDB-lite"/>
    </source>
</evidence>
<feature type="compositionally biased region" description="Low complexity" evidence="1">
    <location>
        <begin position="254"/>
        <end position="268"/>
    </location>
</feature>
<feature type="chain" id="PRO_5040153382" evidence="2">
    <location>
        <begin position="26"/>
        <end position="284"/>
    </location>
</feature>
<sequence>MLMTSRIHCLGLFFFFSVLIFAVHGVPTRKGFSVTILHPDPDPNDPTRSFEPVLDGCLAGTKGYITRMINEWLTRPGAQRQHFKIEYNTKPSQSGLDQGMVRFVLQGSILCPPLYPCFGWIVIDPVGIYGQIFWVSNLIPDSQGHQVLPPNANSHGLQPAEWNNKIWNRDGISTIPANDLITRCNGRFKANQRDWLDKWNTVTQPRVTGWYRSGLLGRGGGNHEPGGPSVPNHPQQNPNLPNHLQQHPNPPNHPQQNGNAPNQNRQNPGDIFMGYTGPPSPGHG</sequence>
<keyword evidence="4" id="KW-1185">Reference proteome</keyword>
<feature type="signal peptide" evidence="2">
    <location>
        <begin position="1"/>
        <end position="25"/>
    </location>
</feature>
<organism evidence="3 4">
    <name type="scientific">Rhodocollybia butyracea</name>
    <dbReference type="NCBI Taxonomy" id="206335"/>
    <lineage>
        <taxon>Eukaryota</taxon>
        <taxon>Fungi</taxon>
        <taxon>Dikarya</taxon>
        <taxon>Basidiomycota</taxon>
        <taxon>Agaricomycotina</taxon>
        <taxon>Agaricomycetes</taxon>
        <taxon>Agaricomycetidae</taxon>
        <taxon>Agaricales</taxon>
        <taxon>Marasmiineae</taxon>
        <taxon>Omphalotaceae</taxon>
        <taxon>Rhodocollybia</taxon>
    </lineage>
</organism>
<gene>
    <name evidence="3" type="ORF">BDP27DRAFT_941782</name>
</gene>
<evidence type="ECO:0000313" key="3">
    <source>
        <dbReference type="EMBL" id="KAF9067076.1"/>
    </source>
</evidence>
<comment type="caution">
    <text evidence="3">The sequence shown here is derived from an EMBL/GenBank/DDBJ whole genome shotgun (WGS) entry which is preliminary data.</text>
</comment>
<name>A0A9P5PPK2_9AGAR</name>